<dbReference type="InterPro" id="IPR003593">
    <property type="entry name" value="AAA+_ATPase"/>
</dbReference>
<evidence type="ECO:0000256" key="7">
    <source>
        <dbReference type="ARBA" id="ARBA00022833"/>
    </source>
</evidence>
<dbReference type="InterPro" id="IPR022754">
    <property type="entry name" value="DNA_pol_III_gamma-3"/>
</dbReference>
<evidence type="ECO:0000256" key="12">
    <source>
        <dbReference type="SAM" id="MobiDB-lite"/>
    </source>
</evidence>
<dbReference type="SUPFAM" id="SSF52540">
    <property type="entry name" value="P-loop containing nucleoside triphosphate hydrolases"/>
    <property type="match status" value="1"/>
</dbReference>
<dbReference type="PANTHER" id="PTHR11669">
    <property type="entry name" value="REPLICATION FACTOR C / DNA POLYMERASE III GAMMA-TAU SUBUNIT"/>
    <property type="match status" value="1"/>
</dbReference>
<dbReference type="InterPro" id="IPR038249">
    <property type="entry name" value="PolIII_tau_V_sf"/>
</dbReference>
<dbReference type="Pfam" id="PF13177">
    <property type="entry name" value="DNA_pol3_delta2"/>
    <property type="match status" value="1"/>
</dbReference>
<sequence length="598" mass="65119">MSYQVLARKWRPRNFSEMVGQEHVLRALINALDNDRVHHAFLFTGTRGVGKTTIARILAKSLNCEQGVTSTPCGECAACTEIDEGRFIDLIEVDAASRTKVEDTRELLENVQYAPTRGRYKVYLVDEVHMLSNHSFNALLKTLEEPPPHVKFLLATTDPQKLPVTILSRCLQFNLKRLPVSRIGGYLELLLGKEAINFDQPALGLLARAADGSMRDALSLLDQAIAFGGGIVSEAETRAMLGTIEQEHVIELVSALADQDPQPIFAKVEQLSEFSPDYAGLLNEVITLLHRIALAQTIPEAIDDTYGDRDAVIELANRFDAEELQLYYQIALIGRRDLPLAPVARSGFEMVLLRMLAFSPEESGTTSGGGDRPVARREAAPRSTPRPARTEAAPSAAPAASQPGVNREAVSEPTEGSSPISRARSALSAATAQKAAQPAAEKRPSEAPVYQAPVAEPETPPAATAAKAPLPPECSWPDVVTALGLSGASVHLANNCLFVEADQSSVTLQLDPAAEHLRSQSVEQRLHKGLENYLGKSTRLVIKVEKPVAETPAQAQVRNREERHQAAVESMQKDINVKEIVDVFDATLHQDSVRPIDY</sequence>
<evidence type="ECO:0000313" key="15">
    <source>
        <dbReference type="Proteomes" id="UP000191110"/>
    </source>
</evidence>
<dbReference type="GO" id="GO:0009360">
    <property type="term" value="C:DNA polymerase III complex"/>
    <property type="evidence" value="ECO:0007669"/>
    <property type="project" value="InterPro"/>
</dbReference>
<dbReference type="InterPro" id="IPR050238">
    <property type="entry name" value="DNA_Rep/Repair_Clamp_Loader"/>
</dbReference>
<keyword evidence="6 11" id="KW-0547">Nucleotide-binding</keyword>
<comment type="function">
    <text evidence="11">DNA polymerase III is a complex, multichain enzyme responsible for most of the replicative synthesis in bacteria. This DNA polymerase also exhibits 3' to 5' exonuclease activity.</text>
</comment>
<keyword evidence="3 11" id="KW-0548">Nucleotidyltransferase</keyword>
<comment type="catalytic activity">
    <reaction evidence="10 11">
        <text>DNA(n) + a 2'-deoxyribonucleoside 5'-triphosphate = DNA(n+1) + diphosphate</text>
        <dbReference type="Rhea" id="RHEA:22508"/>
        <dbReference type="Rhea" id="RHEA-COMP:17339"/>
        <dbReference type="Rhea" id="RHEA-COMP:17340"/>
        <dbReference type="ChEBI" id="CHEBI:33019"/>
        <dbReference type="ChEBI" id="CHEBI:61560"/>
        <dbReference type="ChEBI" id="CHEBI:173112"/>
        <dbReference type="EC" id="2.7.7.7"/>
    </reaction>
</comment>
<keyword evidence="8 11" id="KW-0067">ATP-binding</keyword>
<comment type="similarity">
    <text evidence="1 11">Belongs to the DnaX/STICHEL family.</text>
</comment>
<comment type="subunit">
    <text evidence="11">DNA polymerase III contains a core (composed of alpha, epsilon and theta chains) that associates with a tau subunit. This core dimerizes to form the POLIII' complex. PolIII' associates with the gamma complex (composed of gamma, delta, delta', psi and chi chains) and with the beta chain to form the complete DNA polymerase III complex.</text>
</comment>
<dbReference type="FunFam" id="1.20.272.10:FF:000003">
    <property type="entry name" value="DNA polymerase III subunit gamma/tau"/>
    <property type="match status" value="1"/>
</dbReference>
<dbReference type="Gene3D" id="1.20.272.10">
    <property type="match status" value="1"/>
</dbReference>
<dbReference type="RefSeq" id="WP_078483654.1">
    <property type="nucleotide sequence ID" value="NZ_MPRL01000030.1"/>
</dbReference>
<evidence type="ECO:0000256" key="11">
    <source>
        <dbReference type="RuleBase" id="RU364063"/>
    </source>
</evidence>
<evidence type="ECO:0000256" key="1">
    <source>
        <dbReference type="ARBA" id="ARBA00006360"/>
    </source>
</evidence>
<evidence type="ECO:0000256" key="10">
    <source>
        <dbReference type="ARBA" id="ARBA00049244"/>
    </source>
</evidence>
<dbReference type="Gene3D" id="3.30.300.150">
    <property type="entry name" value="DNA polymerase III, tau subunit, domain V"/>
    <property type="match status" value="1"/>
</dbReference>
<dbReference type="GO" id="GO:0046872">
    <property type="term" value="F:metal ion binding"/>
    <property type="evidence" value="ECO:0007669"/>
    <property type="project" value="UniProtKB-KW"/>
</dbReference>
<dbReference type="InterPro" id="IPR027417">
    <property type="entry name" value="P-loop_NTPase"/>
</dbReference>
<dbReference type="GO" id="GO:0006261">
    <property type="term" value="P:DNA-templated DNA replication"/>
    <property type="evidence" value="ECO:0007669"/>
    <property type="project" value="TreeGrafter"/>
</dbReference>
<dbReference type="CDD" id="cd18137">
    <property type="entry name" value="HLD_clamp_pol_III_gamma_tau"/>
    <property type="match status" value="1"/>
</dbReference>
<reference evidence="14 15" key="1">
    <citation type="submission" date="2016-11" db="EMBL/GenBank/DDBJ databases">
        <title>Mixed transmission modes and dynamic genome evolution in an obligate animal-bacterial symbiosis.</title>
        <authorList>
            <person name="Russell S.L."/>
            <person name="Corbett-Detig R.B."/>
            <person name="Cavanaugh C.M."/>
        </authorList>
    </citation>
    <scope>NUCLEOTIDE SEQUENCE [LARGE SCALE GENOMIC DNA]</scope>
    <source>
        <strain evidence="14">Sveles-Q1</strain>
    </source>
</reference>
<evidence type="ECO:0000256" key="6">
    <source>
        <dbReference type="ARBA" id="ARBA00022741"/>
    </source>
</evidence>
<evidence type="ECO:0000256" key="2">
    <source>
        <dbReference type="ARBA" id="ARBA00022679"/>
    </source>
</evidence>
<feature type="compositionally biased region" description="Low complexity" evidence="12">
    <location>
        <begin position="417"/>
        <end position="439"/>
    </location>
</feature>
<keyword evidence="15" id="KW-1185">Reference proteome</keyword>
<dbReference type="Gene3D" id="3.40.50.300">
    <property type="entry name" value="P-loop containing nucleotide triphosphate hydrolases"/>
    <property type="match status" value="1"/>
</dbReference>
<dbReference type="FunFam" id="3.40.50.300:FF:000014">
    <property type="entry name" value="DNA polymerase III subunit gamma/tau"/>
    <property type="match status" value="1"/>
</dbReference>
<dbReference type="GO" id="GO:0003887">
    <property type="term" value="F:DNA-directed DNA polymerase activity"/>
    <property type="evidence" value="ECO:0007669"/>
    <property type="project" value="UniProtKB-KW"/>
</dbReference>
<dbReference type="EMBL" id="MPRL01000030">
    <property type="protein sequence ID" value="OOZ40200.1"/>
    <property type="molecule type" value="Genomic_DNA"/>
</dbReference>
<comment type="caution">
    <text evidence="14">The sequence shown here is derived from an EMBL/GenBank/DDBJ whole genome shotgun (WGS) entry which is preliminary data.</text>
</comment>
<accession>A0A1T2L584</accession>
<keyword evidence="5" id="KW-0479">Metal-binding</keyword>
<dbReference type="NCBIfam" id="TIGR02397">
    <property type="entry name" value="dnaX_nterm"/>
    <property type="match status" value="1"/>
</dbReference>
<name>A0A1T2L584_9GAMM</name>
<dbReference type="InterPro" id="IPR045085">
    <property type="entry name" value="HLD_clamp_pol_III_gamma_tau"/>
</dbReference>
<evidence type="ECO:0000256" key="3">
    <source>
        <dbReference type="ARBA" id="ARBA00022695"/>
    </source>
</evidence>
<dbReference type="Proteomes" id="UP000191110">
    <property type="component" value="Unassembled WGS sequence"/>
</dbReference>
<dbReference type="InterPro" id="IPR021029">
    <property type="entry name" value="DNA_pol_III_tau_dom-5"/>
</dbReference>
<dbReference type="CDD" id="cd00009">
    <property type="entry name" value="AAA"/>
    <property type="match status" value="1"/>
</dbReference>
<keyword evidence="7" id="KW-0862">Zinc</keyword>
<dbReference type="GO" id="GO:0003677">
    <property type="term" value="F:DNA binding"/>
    <property type="evidence" value="ECO:0007669"/>
    <property type="project" value="InterPro"/>
</dbReference>
<evidence type="ECO:0000256" key="5">
    <source>
        <dbReference type="ARBA" id="ARBA00022723"/>
    </source>
</evidence>
<dbReference type="InterPro" id="IPR008921">
    <property type="entry name" value="DNA_pol3_clamp-load_cplx_C"/>
</dbReference>
<keyword evidence="9 11" id="KW-0239">DNA-directed DNA polymerase</keyword>
<protein>
    <recommendedName>
        <fullName evidence="11">DNA polymerase III subunit gamma/tau</fullName>
        <ecNumber evidence="11">2.7.7.7</ecNumber>
    </recommendedName>
</protein>
<dbReference type="OrthoDB" id="9810148at2"/>
<dbReference type="NCBIfam" id="NF005942">
    <property type="entry name" value="PRK07994.1"/>
    <property type="match status" value="1"/>
</dbReference>
<evidence type="ECO:0000256" key="9">
    <source>
        <dbReference type="ARBA" id="ARBA00022932"/>
    </source>
</evidence>
<feature type="compositionally biased region" description="Low complexity" evidence="12">
    <location>
        <begin position="381"/>
        <end position="400"/>
    </location>
</feature>
<keyword evidence="2 11" id="KW-0808">Transferase</keyword>
<evidence type="ECO:0000256" key="8">
    <source>
        <dbReference type="ARBA" id="ARBA00022840"/>
    </source>
</evidence>
<dbReference type="EC" id="2.7.7.7" evidence="11"/>
<feature type="region of interest" description="Disordered" evidence="12">
    <location>
        <begin position="360"/>
        <end position="450"/>
    </location>
</feature>
<dbReference type="InterPro" id="IPR001270">
    <property type="entry name" value="ClpA/B"/>
</dbReference>
<dbReference type="GO" id="GO:0005524">
    <property type="term" value="F:ATP binding"/>
    <property type="evidence" value="ECO:0007669"/>
    <property type="project" value="UniProtKB-KW"/>
</dbReference>
<evidence type="ECO:0000256" key="4">
    <source>
        <dbReference type="ARBA" id="ARBA00022705"/>
    </source>
</evidence>
<dbReference type="PRINTS" id="PR00300">
    <property type="entry name" value="CLPPROTEASEA"/>
</dbReference>
<dbReference type="SUPFAM" id="SSF48019">
    <property type="entry name" value="post-AAA+ oligomerization domain-like"/>
    <property type="match status" value="1"/>
</dbReference>
<feature type="domain" description="AAA+ ATPase" evidence="13">
    <location>
        <begin position="37"/>
        <end position="178"/>
    </location>
</feature>
<dbReference type="PANTHER" id="PTHR11669:SF0">
    <property type="entry name" value="PROTEIN STICHEL-LIKE 2"/>
    <property type="match status" value="1"/>
</dbReference>
<dbReference type="Gene3D" id="1.10.8.60">
    <property type="match status" value="1"/>
</dbReference>
<dbReference type="FunFam" id="1.10.8.60:FF:000013">
    <property type="entry name" value="DNA polymerase III subunit gamma/tau"/>
    <property type="match status" value="1"/>
</dbReference>
<dbReference type="Pfam" id="PF12169">
    <property type="entry name" value="DNA_pol3_gamma3"/>
    <property type="match status" value="1"/>
</dbReference>
<keyword evidence="4 11" id="KW-0235">DNA replication</keyword>
<dbReference type="Pfam" id="PF22608">
    <property type="entry name" value="DNAX_ATPase_lid"/>
    <property type="match status" value="1"/>
</dbReference>
<evidence type="ECO:0000313" key="14">
    <source>
        <dbReference type="EMBL" id="OOZ40200.1"/>
    </source>
</evidence>
<dbReference type="AlphaFoldDB" id="A0A1T2L584"/>
<dbReference type="Pfam" id="PF12170">
    <property type="entry name" value="DNA_pol3_tau_5"/>
    <property type="match status" value="1"/>
</dbReference>
<evidence type="ECO:0000259" key="13">
    <source>
        <dbReference type="SMART" id="SM00382"/>
    </source>
</evidence>
<organism evidence="14 15">
    <name type="scientific">Solemya pervernicosa gill symbiont</name>
    <dbReference type="NCBI Taxonomy" id="642797"/>
    <lineage>
        <taxon>Bacteria</taxon>
        <taxon>Pseudomonadati</taxon>
        <taxon>Pseudomonadota</taxon>
        <taxon>Gammaproteobacteria</taxon>
        <taxon>sulfur-oxidizing symbionts</taxon>
    </lineage>
</organism>
<dbReference type="SMART" id="SM00382">
    <property type="entry name" value="AAA"/>
    <property type="match status" value="1"/>
</dbReference>
<dbReference type="InterPro" id="IPR012763">
    <property type="entry name" value="DNA_pol_III_sug/sutau_N"/>
</dbReference>
<gene>
    <name evidence="11" type="primary">dnaX</name>
    <name evidence="14" type="ORF">BOW53_08500</name>
</gene>
<proteinExistence type="inferred from homology"/>
<dbReference type="NCBIfam" id="NF004046">
    <property type="entry name" value="PRK05563.1"/>
    <property type="match status" value="1"/>
</dbReference>